<dbReference type="STRING" id="946362.F2UR88"/>
<keyword evidence="8" id="KW-0472">Membrane</keyword>
<evidence type="ECO:0000256" key="6">
    <source>
        <dbReference type="PROSITE-ProRule" id="PRU10141"/>
    </source>
</evidence>
<dbReference type="SUPFAM" id="SSF56112">
    <property type="entry name" value="Protein kinase-like (PK-like)"/>
    <property type="match status" value="1"/>
</dbReference>
<dbReference type="RefSeq" id="XP_004988253.1">
    <property type="nucleotide sequence ID" value="XM_004988196.1"/>
</dbReference>
<dbReference type="GeneID" id="16068780"/>
<dbReference type="InterPro" id="IPR000719">
    <property type="entry name" value="Prot_kinase_dom"/>
</dbReference>
<dbReference type="PRINTS" id="PR00109">
    <property type="entry name" value="TYRKINASE"/>
</dbReference>
<keyword evidence="5 6" id="KW-0067">ATP-binding</keyword>
<keyword evidence="8" id="KW-1133">Transmembrane helix</keyword>
<keyword evidence="8" id="KW-0812">Transmembrane</keyword>
<name>F2UR88_SALR5</name>
<feature type="region of interest" description="Disordered" evidence="7">
    <location>
        <begin position="361"/>
        <end position="393"/>
    </location>
</feature>
<dbReference type="AlphaFoldDB" id="F2UR88"/>
<dbReference type="InterPro" id="IPR008271">
    <property type="entry name" value="Ser/Thr_kinase_AS"/>
</dbReference>
<evidence type="ECO:0000256" key="7">
    <source>
        <dbReference type="SAM" id="MobiDB-lite"/>
    </source>
</evidence>
<dbReference type="KEGG" id="sre:PTSG_10870"/>
<protein>
    <submittedName>
        <fullName evidence="10">TKL/DICTY4 protein kinase</fullName>
    </submittedName>
</protein>
<dbReference type="Proteomes" id="UP000007799">
    <property type="component" value="Unassembled WGS sequence"/>
</dbReference>
<dbReference type="PANTHER" id="PTHR44329">
    <property type="entry name" value="SERINE/THREONINE-PROTEIN KINASE TNNI3K-RELATED"/>
    <property type="match status" value="1"/>
</dbReference>
<sequence length="1050" mass="114660">MEKLPNTGNSNQATLANDNLFHKKKSGQNMMAHTSTASMLHFLMIVLATALTAASPVTAQQNGTAVPAAYRIQIGCVLSPLHPEACDAYENFLNAVIPGLFAFHRMSELELLDQVDTLEYALVDTKTMSCLDVEQGFAPLNGFGLPVVTAAGDSGDEVKFVDTVGGVMFTTRDSRIVSLSDLKDQVIAGTTITDFASTHANFAKYRSKIGTDLIDDAAEVQFMGTHDRVLDAVLSGDAAAGMVQTGFLEQAAHDGLLNWEDIDILAQEIAITEDGTRFPYFSSTPIYPGWTVVATSFSSLQARTDVLNFVLAVPSTTIAFTSPESFAGVGDILENFGVIERDLVRTTETRCVRKMSHIVVQEEEDHEEETPAVEVDGDGHEGEEEEHEQPSYEPGTVVLAAAGGEQGHDDHEDELSASQIICPNTHFIYNHAVLATRCAGRSCPEQTRCLCRPCQKSAPILAHATPFQLTDELVEQDDPAVHDILLTSCDRMRVCAFGQQAQTLHFVLEDQLYSERGNKDTLFYFVSLFWADAEGFASMEAVPLAHAPNLATVNVTETHYGTAVVEVYLADRNTEFSEWQPIDGSPFLLQVSPRDCPDGMEATQDNTCECPVGTLHLSGKCMQAKEYLPIFIGSALAVIGIGVYIAIAVVRRNADKLWQIDAADVVVSDPPEVLGMGAFGVVIKGELNGTGIAIKRVMPRSSKKTTDTNGRSTRTRGRIASSKRSAKSASTVDSSNVDVYSMNATSTIQASKTTNGFGMEFGNVDNEAAIERALEWQDAEANKATTARTGHGKEISNAKSEFMAEIRLLSRLRHPCVATMLGAIVTKSSEVLLVMEYLEHGSLYDFLRNDKLPTPDMFLLPIVKDIVSGMRYIHNLKPAVVHGDLKAKNVLVDGNFKAKISDFGLSQKQRFGCGTPMWMAPEVLRGGEVTREADVYSFAITVYEIYSRQDPFPDEDASEVLRQIAARQVPAKRPDIPDSCPVMLAELARRCWSEEPKFRPTFDQVDAQLGELNISKVGASLIQQKQDALNKATVLNDVFPEHIAKIHCRC</sequence>
<dbReference type="SMART" id="SM00220">
    <property type="entry name" value="S_TKc"/>
    <property type="match status" value="1"/>
</dbReference>
<evidence type="ECO:0000256" key="1">
    <source>
        <dbReference type="ARBA" id="ARBA00022527"/>
    </source>
</evidence>
<keyword evidence="11" id="KW-1185">Reference proteome</keyword>
<dbReference type="PANTHER" id="PTHR44329:SF288">
    <property type="entry name" value="MITOGEN-ACTIVATED PROTEIN KINASE KINASE KINASE 20"/>
    <property type="match status" value="1"/>
</dbReference>
<feature type="domain" description="Protein kinase" evidence="9">
    <location>
        <begin position="668"/>
        <end position="1009"/>
    </location>
</feature>
<evidence type="ECO:0000313" key="11">
    <source>
        <dbReference type="Proteomes" id="UP000007799"/>
    </source>
</evidence>
<evidence type="ECO:0000256" key="2">
    <source>
        <dbReference type="ARBA" id="ARBA00022679"/>
    </source>
</evidence>
<feature type="compositionally biased region" description="Low complexity" evidence="7">
    <location>
        <begin position="720"/>
        <end position="729"/>
    </location>
</feature>
<dbReference type="OrthoDB" id="346907at2759"/>
<dbReference type="GO" id="GO:0004674">
    <property type="term" value="F:protein serine/threonine kinase activity"/>
    <property type="evidence" value="ECO:0007669"/>
    <property type="project" value="UniProtKB-KW"/>
</dbReference>
<keyword evidence="2" id="KW-0808">Transferase</keyword>
<feature type="compositionally biased region" description="Acidic residues" evidence="7">
    <location>
        <begin position="361"/>
        <end position="371"/>
    </location>
</feature>
<accession>F2UR88</accession>
<gene>
    <name evidence="10" type="ORF">PTSG_10870</name>
</gene>
<dbReference type="eggNOG" id="KOG0192">
    <property type="taxonomic scope" value="Eukaryota"/>
</dbReference>
<keyword evidence="3 6" id="KW-0547">Nucleotide-binding</keyword>
<dbReference type="PROSITE" id="PS00107">
    <property type="entry name" value="PROTEIN_KINASE_ATP"/>
    <property type="match status" value="1"/>
</dbReference>
<feature type="binding site" evidence="6">
    <location>
        <position position="695"/>
    </location>
    <ligand>
        <name>ATP</name>
        <dbReference type="ChEBI" id="CHEBI:30616"/>
    </ligand>
</feature>
<dbReference type="InterPro" id="IPR001245">
    <property type="entry name" value="Ser-Thr/Tyr_kinase_cat_dom"/>
</dbReference>
<feature type="transmembrane region" description="Helical" evidence="8">
    <location>
        <begin position="627"/>
        <end position="650"/>
    </location>
</feature>
<evidence type="ECO:0000259" key="9">
    <source>
        <dbReference type="PROSITE" id="PS50011"/>
    </source>
</evidence>
<evidence type="ECO:0000256" key="8">
    <source>
        <dbReference type="SAM" id="Phobius"/>
    </source>
</evidence>
<dbReference type="Pfam" id="PF12974">
    <property type="entry name" value="Phosphonate-bd"/>
    <property type="match status" value="1"/>
</dbReference>
<dbReference type="PROSITE" id="PS00108">
    <property type="entry name" value="PROTEIN_KINASE_ST"/>
    <property type="match status" value="1"/>
</dbReference>
<feature type="region of interest" description="Disordered" evidence="7">
    <location>
        <begin position="697"/>
        <end position="729"/>
    </location>
</feature>
<organism evidence="11">
    <name type="scientific">Salpingoeca rosetta (strain ATCC 50818 / BSB-021)</name>
    <dbReference type="NCBI Taxonomy" id="946362"/>
    <lineage>
        <taxon>Eukaryota</taxon>
        <taxon>Choanoflagellata</taxon>
        <taxon>Craspedida</taxon>
        <taxon>Salpingoecidae</taxon>
        <taxon>Salpingoeca</taxon>
    </lineage>
</organism>
<keyword evidence="1" id="KW-0723">Serine/threonine-protein kinase</keyword>
<dbReference type="InterPro" id="IPR051681">
    <property type="entry name" value="Ser/Thr_Kinases-Pseudokinases"/>
</dbReference>
<keyword evidence="4 10" id="KW-0418">Kinase</keyword>
<dbReference type="GO" id="GO:0005524">
    <property type="term" value="F:ATP binding"/>
    <property type="evidence" value="ECO:0007669"/>
    <property type="project" value="UniProtKB-UniRule"/>
</dbReference>
<dbReference type="InterPro" id="IPR017441">
    <property type="entry name" value="Protein_kinase_ATP_BS"/>
</dbReference>
<evidence type="ECO:0000256" key="4">
    <source>
        <dbReference type="ARBA" id="ARBA00022777"/>
    </source>
</evidence>
<evidence type="ECO:0000256" key="5">
    <source>
        <dbReference type="ARBA" id="ARBA00022840"/>
    </source>
</evidence>
<dbReference type="InterPro" id="IPR011009">
    <property type="entry name" value="Kinase-like_dom_sf"/>
</dbReference>
<dbReference type="EMBL" id="GL832991">
    <property type="protein sequence ID" value="EGD80191.1"/>
    <property type="molecule type" value="Genomic_DNA"/>
</dbReference>
<dbReference type="PROSITE" id="PS50011">
    <property type="entry name" value="PROTEIN_KINASE_DOM"/>
    <property type="match status" value="1"/>
</dbReference>
<proteinExistence type="predicted"/>
<dbReference type="Gene3D" id="1.10.510.10">
    <property type="entry name" value="Transferase(Phosphotransferase) domain 1"/>
    <property type="match status" value="1"/>
</dbReference>
<dbReference type="Pfam" id="PF07714">
    <property type="entry name" value="PK_Tyr_Ser-Thr"/>
    <property type="match status" value="1"/>
</dbReference>
<reference evidence="10" key="1">
    <citation type="submission" date="2009-08" db="EMBL/GenBank/DDBJ databases">
        <title>Annotation of Salpingoeca rosetta.</title>
        <authorList>
            <consortium name="The Broad Institute Genome Sequencing Platform"/>
            <person name="Russ C."/>
            <person name="Cuomo C."/>
            <person name="Burger G."/>
            <person name="Gray M.W."/>
            <person name="Holland P.W.H."/>
            <person name="King N."/>
            <person name="Lang F.B.F."/>
            <person name="Roger A.J."/>
            <person name="Ruiz-Trillo I."/>
            <person name="Young S.K."/>
            <person name="Zeng Q."/>
            <person name="Gargeya S."/>
            <person name="Alvarado L."/>
            <person name="Berlin A."/>
            <person name="Chapman S.B."/>
            <person name="Chen Z."/>
            <person name="Freedman E."/>
            <person name="Gellesch M."/>
            <person name="Goldberg J."/>
            <person name="Griggs A."/>
            <person name="Gujja S."/>
            <person name="Heilman E."/>
            <person name="Heiman D."/>
            <person name="Howarth C."/>
            <person name="Mehta T."/>
            <person name="Neiman D."/>
            <person name="Pearson M."/>
            <person name="Roberts A."/>
            <person name="Saif S."/>
            <person name="Shea T."/>
            <person name="Shenoy N."/>
            <person name="Sisk P."/>
            <person name="Stolte C."/>
            <person name="Sykes S."/>
            <person name="White J."/>
            <person name="Yandava C."/>
            <person name="Haas B."/>
            <person name="Nusbaum C."/>
            <person name="Birren B."/>
        </authorList>
    </citation>
    <scope>NUCLEOTIDE SEQUENCE [LARGE SCALE GENOMIC DNA]</scope>
    <source>
        <strain evidence="10">ATCC 50818</strain>
    </source>
</reference>
<dbReference type="SUPFAM" id="SSF53850">
    <property type="entry name" value="Periplasmic binding protein-like II"/>
    <property type="match status" value="1"/>
</dbReference>
<evidence type="ECO:0000256" key="3">
    <source>
        <dbReference type="ARBA" id="ARBA00022741"/>
    </source>
</evidence>
<evidence type="ECO:0000313" key="10">
    <source>
        <dbReference type="EMBL" id="EGD80191.1"/>
    </source>
</evidence>
<dbReference type="Gene3D" id="3.40.190.10">
    <property type="entry name" value="Periplasmic binding protein-like II"/>
    <property type="match status" value="1"/>
</dbReference>
<dbReference type="InParanoid" id="F2UR88"/>